<feature type="compositionally biased region" description="Basic residues" evidence="1">
    <location>
        <begin position="10"/>
        <end position="27"/>
    </location>
</feature>
<feature type="region of interest" description="Disordered" evidence="1">
    <location>
        <begin position="1"/>
        <end position="78"/>
    </location>
</feature>
<protein>
    <submittedName>
        <fullName evidence="2">Uncharacterized protein</fullName>
    </submittedName>
</protein>
<organism evidence="2">
    <name type="scientific">uncultured Gemmatimonadaceae bacterium</name>
    <dbReference type="NCBI Taxonomy" id="246130"/>
    <lineage>
        <taxon>Bacteria</taxon>
        <taxon>Pseudomonadati</taxon>
        <taxon>Gemmatimonadota</taxon>
        <taxon>Gemmatimonadia</taxon>
        <taxon>Gemmatimonadales</taxon>
        <taxon>Gemmatimonadaceae</taxon>
        <taxon>environmental samples</taxon>
    </lineage>
</organism>
<dbReference type="AlphaFoldDB" id="A0A6J4LJW4"/>
<feature type="compositionally biased region" description="Basic and acidic residues" evidence="1">
    <location>
        <begin position="39"/>
        <end position="68"/>
    </location>
</feature>
<feature type="non-terminal residue" evidence="2">
    <location>
        <position position="78"/>
    </location>
</feature>
<dbReference type="EMBL" id="CADCTU010000587">
    <property type="protein sequence ID" value="CAA9334784.1"/>
    <property type="molecule type" value="Genomic_DNA"/>
</dbReference>
<sequence>ADLGGDRDVRRRRGAARRRAAARRRRDGRAARAGTRGARPRDHGEHAGGPLVERRRDRVQHVRDRAADPRPAGVGAAV</sequence>
<reference evidence="2" key="1">
    <citation type="submission" date="2020-02" db="EMBL/GenBank/DDBJ databases">
        <authorList>
            <person name="Meier V. D."/>
        </authorList>
    </citation>
    <scope>NUCLEOTIDE SEQUENCE</scope>
    <source>
        <strain evidence="2">AVDCRST_MAG11</strain>
    </source>
</reference>
<evidence type="ECO:0000256" key="1">
    <source>
        <dbReference type="SAM" id="MobiDB-lite"/>
    </source>
</evidence>
<gene>
    <name evidence="2" type="ORF">AVDCRST_MAG11-2647</name>
</gene>
<feature type="non-terminal residue" evidence="2">
    <location>
        <position position="1"/>
    </location>
</feature>
<accession>A0A6J4LJW4</accession>
<evidence type="ECO:0000313" key="2">
    <source>
        <dbReference type="EMBL" id="CAA9334784.1"/>
    </source>
</evidence>
<proteinExistence type="predicted"/>
<name>A0A6J4LJW4_9BACT</name>